<dbReference type="InterPro" id="IPR016039">
    <property type="entry name" value="Thiolase-like"/>
</dbReference>
<keyword evidence="2 6" id="KW-0012">Acyltransferase</keyword>
<dbReference type="InterPro" id="IPR013751">
    <property type="entry name" value="ACP_syn_III_N"/>
</dbReference>
<evidence type="ECO:0000313" key="6">
    <source>
        <dbReference type="EMBL" id="STX62663.1"/>
    </source>
</evidence>
<evidence type="ECO:0000313" key="5">
    <source>
        <dbReference type="EMBL" id="KTD35215.1"/>
    </source>
</evidence>
<dbReference type="GO" id="GO:0004315">
    <property type="term" value="F:3-oxoacyl-[acyl-carrier-protein] synthase activity"/>
    <property type="evidence" value="ECO:0007669"/>
    <property type="project" value="UniProtKB-EC"/>
</dbReference>
<dbReference type="GO" id="GO:0006633">
    <property type="term" value="P:fatty acid biosynthetic process"/>
    <property type="evidence" value="ECO:0007669"/>
    <property type="project" value="InterPro"/>
</dbReference>
<evidence type="ECO:0000313" key="7">
    <source>
        <dbReference type="Proteomes" id="UP000054985"/>
    </source>
</evidence>
<name>A0A378JVH2_9GAMM</name>
<dbReference type="SUPFAM" id="SSF53901">
    <property type="entry name" value="Thiolase-like"/>
    <property type="match status" value="1"/>
</dbReference>
<evidence type="ECO:0000259" key="3">
    <source>
        <dbReference type="Pfam" id="PF08541"/>
    </source>
</evidence>
<dbReference type="PANTHER" id="PTHR34069">
    <property type="entry name" value="3-OXOACYL-[ACYL-CARRIER-PROTEIN] SYNTHASE 3"/>
    <property type="match status" value="1"/>
</dbReference>
<dbReference type="NCBIfam" id="NF006829">
    <property type="entry name" value="PRK09352.1"/>
    <property type="match status" value="1"/>
</dbReference>
<proteinExistence type="predicted"/>
<dbReference type="Pfam" id="PF08541">
    <property type="entry name" value="ACP_syn_III_C"/>
    <property type="match status" value="1"/>
</dbReference>
<reference evidence="5 7" key="1">
    <citation type="submission" date="2015-11" db="EMBL/GenBank/DDBJ databases">
        <title>Genomic analysis of 38 Legionella species identifies large and diverse effector repertoires.</title>
        <authorList>
            <person name="Burstein D."/>
            <person name="Amaro F."/>
            <person name="Zusman T."/>
            <person name="Lifshitz Z."/>
            <person name="Cohen O."/>
            <person name="Gilbert J.A."/>
            <person name="Pupko T."/>
            <person name="Shuman H.A."/>
            <person name="Segal G."/>
        </authorList>
    </citation>
    <scope>NUCLEOTIDE SEQUENCE [LARGE SCALE GENOMIC DNA]</scope>
    <source>
        <strain evidence="5 7">ATCC 43877</strain>
    </source>
</reference>
<dbReference type="AlphaFoldDB" id="A0A378JVH2"/>
<sequence length="328" mass="35010">MPAIKITGTGNYLPLNKVFSTELDVRLGLPPGTVEKKSGLISRHFASPEETSSYMGAQAALKAIEQAGIRLTEIDAIISASGVGEQLIPCTAALIQKQLGLEESGISCFDINSTCLSFITALDVASYLIDGGRFNRILIVSSDIASAGIDWTDLETCTIFGDGAAACLVEKSDGSQRILGSHLITNSNGSTYCQVIAGGTLIPPSKAGRDPRSDLFYMDGKKVFKLASKLVDQLTDELMTRAGVTLADIDWVVPHQASLLAMHHIRKRLNLSKDKFVDIYAHHGNQIAASIPTVLNHLVRNEKIQRGDLVFLLGTGAGLSAGGIVLEF</sequence>
<gene>
    <name evidence="6" type="primary">fabH_3</name>
    <name evidence="5" type="ORF">Lmor_0662</name>
    <name evidence="6" type="ORF">NCTC12239_01600</name>
</gene>
<dbReference type="Gene3D" id="3.40.47.10">
    <property type="match status" value="1"/>
</dbReference>
<dbReference type="EC" id="2.3.1.180" evidence="6"/>
<reference evidence="6 8" key="2">
    <citation type="submission" date="2018-06" db="EMBL/GenBank/DDBJ databases">
        <authorList>
            <consortium name="Pathogen Informatics"/>
            <person name="Doyle S."/>
        </authorList>
    </citation>
    <scope>NUCLEOTIDE SEQUENCE [LARGE SCALE GENOMIC DNA]</scope>
    <source>
        <strain evidence="6 8">NCTC12239</strain>
    </source>
</reference>
<dbReference type="GO" id="GO:0033818">
    <property type="term" value="F:beta-ketoacyl-acyl-carrier-protein synthase III activity"/>
    <property type="evidence" value="ECO:0007669"/>
    <property type="project" value="UniProtKB-EC"/>
</dbReference>
<dbReference type="EMBL" id="UGOG01000001">
    <property type="protein sequence ID" value="STX62663.1"/>
    <property type="molecule type" value="Genomic_DNA"/>
</dbReference>
<dbReference type="Pfam" id="PF08545">
    <property type="entry name" value="ACP_syn_III"/>
    <property type="match status" value="1"/>
</dbReference>
<dbReference type="RefSeq" id="WP_028383496.1">
    <property type="nucleotide sequence ID" value="NZ_CAAAJG010000021.1"/>
</dbReference>
<dbReference type="STRING" id="39962.Lmor_0662"/>
<dbReference type="EMBL" id="LNYN01000014">
    <property type="protein sequence ID" value="KTD35215.1"/>
    <property type="molecule type" value="Genomic_DNA"/>
</dbReference>
<dbReference type="EC" id="2.3.1.41" evidence="5"/>
<keyword evidence="1 6" id="KW-0808">Transferase</keyword>
<dbReference type="InterPro" id="IPR013747">
    <property type="entry name" value="ACP_syn_III_C"/>
</dbReference>
<dbReference type="Proteomes" id="UP000254040">
    <property type="component" value="Unassembled WGS sequence"/>
</dbReference>
<dbReference type="NCBIfam" id="NF005541">
    <property type="entry name" value="PRK07204.1"/>
    <property type="match status" value="1"/>
</dbReference>
<dbReference type="OrthoDB" id="4336181at2"/>
<dbReference type="GO" id="GO:0044550">
    <property type="term" value="P:secondary metabolite biosynthetic process"/>
    <property type="evidence" value="ECO:0007669"/>
    <property type="project" value="TreeGrafter"/>
</dbReference>
<dbReference type="PANTHER" id="PTHR34069:SF2">
    <property type="entry name" value="BETA-KETOACYL-[ACYL-CARRIER-PROTEIN] SYNTHASE III"/>
    <property type="match status" value="1"/>
</dbReference>
<feature type="domain" description="Beta-ketoacyl-[acyl-carrier-protein] synthase III C-terminal" evidence="3">
    <location>
        <begin position="240"/>
        <end position="327"/>
    </location>
</feature>
<evidence type="ECO:0000313" key="8">
    <source>
        <dbReference type="Proteomes" id="UP000254040"/>
    </source>
</evidence>
<organism evidence="6 8">
    <name type="scientific">Legionella moravica</name>
    <dbReference type="NCBI Taxonomy" id="39962"/>
    <lineage>
        <taxon>Bacteria</taxon>
        <taxon>Pseudomonadati</taxon>
        <taxon>Pseudomonadota</taxon>
        <taxon>Gammaproteobacteria</taxon>
        <taxon>Legionellales</taxon>
        <taxon>Legionellaceae</taxon>
        <taxon>Legionella</taxon>
    </lineage>
</organism>
<protein>
    <submittedName>
        <fullName evidence="5">3-oxoacyl-ACP synthase</fullName>
        <ecNumber evidence="5">2.3.1.41</ecNumber>
    </submittedName>
    <submittedName>
        <fullName evidence="6">Chalcone and stilbene synthase</fullName>
        <ecNumber evidence="6">2.3.1.180</ecNumber>
    </submittedName>
</protein>
<dbReference type="Proteomes" id="UP000054985">
    <property type="component" value="Unassembled WGS sequence"/>
</dbReference>
<dbReference type="CDD" id="cd00830">
    <property type="entry name" value="KAS_III"/>
    <property type="match status" value="1"/>
</dbReference>
<feature type="domain" description="Beta-ketoacyl-[acyl-carrier-protein] synthase III N-terminal" evidence="4">
    <location>
        <begin position="109"/>
        <end position="186"/>
    </location>
</feature>
<keyword evidence="7" id="KW-1185">Reference proteome</keyword>
<evidence type="ECO:0000259" key="4">
    <source>
        <dbReference type="Pfam" id="PF08545"/>
    </source>
</evidence>
<evidence type="ECO:0000256" key="2">
    <source>
        <dbReference type="ARBA" id="ARBA00023315"/>
    </source>
</evidence>
<evidence type="ECO:0000256" key="1">
    <source>
        <dbReference type="ARBA" id="ARBA00022679"/>
    </source>
</evidence>
<accession>A0A378JVH2</accession>